<feature type="non-terminal residue" evidence="1">
    <location>
        <position position="1"/>
    </location>
</feature>
<evidence type="ECO:0000313" key="1">
    <source>
        <dbReference type="EMBL" id="GMH98191.1"/>
    </source>
</evidence>
<sequence>SEGWMTDVVKHTSTADSKLTSSNLANDDSVVRAQCAVTLNAVCVGVEENVMNDMKVLEGKEIDSRKTTGGQVIEKPVWGLDCWTRFNVEK</sequence>
<name>A0A9W7C1B6_9STRA</name>
<gene>
    <name evidence="1" type="ORF">TL16_g13392</name>
</gene>
<dbReference type="AlphaFoldDB" id="A0A9W7C1B6"/>
<reference evidence="2" key="1">
    <citation type="journal article" date="2023" name="Commun. Biol.">
        <title>Genome analysis of Parmales, the sister group of diatoms, reveals the evolutionary specialization of diatoms from phago-mixotrophs to photoautotrophs.</title>
        <authorList>
            <person name="Ban H."/>
            <person name="Sato S."/>
            <person name="Yoshikawa S."/>
            <person name="Yamada K."/>
            <person name="Nakamura Y."/>
            <person name="Ichinomiya M."/>
            <person name="Sato N."/>
            <person name="Blanc-Mathieu R."/>
            <person name="Endo H."/>
            <person name="Kuwata A."/>
            <person name="Ogata H."/>
        </authorList>
    </citation>
    <scope>NUCLEOTIDE SEQUENCE [LARGE SCALE GENOMIC DNA]</scope>
</reference>
<accession>A0A9W7C1B6</accession>
<comment type="caution">
    <text evidence="1">The sequence shown here is derived from an EMBL/GenBank/DDBJ whole genome shotgun (WGS) entry which is preliminary data.</text>
</comment>
<organism evidence="1 2">
    <name type="scientific">Triparma laevis f. inornata</name>
    <dbReference type="NCBI Taxonomy" id="1714386"/>
    <lineage>
        <taxon>Eukaryota</taxon>
        <taxon>Sar</taxon>
        <taxon>Stramenopiles</taxon>
        <taxon>Ochrophyta</taxon>
        <taxon>Bolidophyceae</taxon>
        <taxon>Parmales</taxon>
        <taxon>Triparmaceae</taxon>
        <taxon>Triparma</taxon>
    </lineage>
</organism>
<feature type="non-terminal residue" evidence="1">
    <location>
        <position position="90"/>
    </location>
</feature>
<proteinExistence type="predicted"/>
<dbReference type="EMBL" id="BLQM01000839">
    <property type="protein sequence ID" value="GMH98191.1"/>
    <property type="molecule type" value="Genomic_DNA"/>
</dbReference>
<dbReference type="Proteomes" id="UP001162640">
    <property type="component" value="Unassembled WGS sequence"/>
</dbReference>
<protein>
    <submittedName>
        <fullName evidence="1">Uncharacterized protein</fullName>
    </submittedName>
</protein>
<evidence type="ECO:0000313" key="2">
    <source>
        <dbReference type="Proteomes" id="UP001162640"/>
    </source>
</evidence>